<dbReference type="Gene3D" id="3.40.50.12780">
    <property type="entry name" value="N-terminal domain of ligase-like"/>
    <property type="match status" value="1"/>
</dbReference>
<dbReference type="EC" id="6.2.1.3" evidence="5"/>
<evidence type="ECO:0000259" key="4">
    <source>
        <dbReference type="Pfam" id="PF13193"/>
    </source>
</evidence>
<dbReference type="InterPro" id="IPR042099">
    <property type="entry name" value="ANL_N_sf"/>
</dbReference>
<comment type="similarity">
    <text evidence="1">Belongs to the ATP-dependent AMP-binding enzyme family.</text>
</comment>
<dbReference type="Pfam" id="PF13193">
    <property type="entry name" value="AMP-binding_C"/>
    <property type="match status" value="1"/>
</dbReference>
<dbReference type="InterPro" id="IPR025110">
    <property type="entry name" value="AMP-bd_C"/>
</dbReference>
<dbReference type="PANTHER" id="PTHR43201">
    <property type="entry name" value="ACYL-COA SYNTHETASE"/>
    <property type="match status" value="1"/>
</dbReference>
<gene>
    <name evidence="5" type="ORF">MGWOODY_XGa2196</name>
</gene>
<dbReference type="GO" id="GO:0004467">
    <property type="term" value="F:long-chain fatty acid-CoA ligase activity"/>
    <property type="evidence" value="ECO:0007669"/>
    <property type="project" value="UniProtKB-EC"/>
</dbReference>
<dbReference type="GO" id="GO:0030729">
    <property type="term" value="F:acetoacetate-CoA ligase activity"/>
    <property type="evidence" value="ECO:0007669"/>
    <property type="project" value="UniProtKB-EC"/>
</dbReference>
<sequence>MNIAALLQKSARSFGTSPAVSYATHVYLTYSELADRVQQLAASFMGSCGLKRGDRVGIAMTNCPAFTEVLYAIWHAGLVAVPINAKLHQREISYIIKNAGVRLCMVNRDLEAAVGPLCDSVERLERVVSVDTADYRSLLNSSELVLQNVKADDPAWLFYTSGTTGRPKGATLTHRNLTTMTLSYFADLESLSHSDCIIHSAPLSHGSGIYGIPHLAKAANQVIPESGGFDPPEINELLVKWPSSGFFFAPTMIVRLLASGAISEAARANLRTIIYGGGPMYTQDLYQALDVFGPRLIQIYGQGEAPMTITYLSKSMHEDKTHPRFTERMSSVGIPRTDVEVAVVKESGQLAADNQPGEIIVRGDVVMKGYWENPKATAAALKDGWLYTGDVGVIDVDGFLTLKDRTKDMIISGGSNIYPREVEEVLLQHDAVLEASVVGRFHPDWGEEVVAFVALKPGGKASKQDLDNFCLENISRFKRPKNYRFLDSLPKNNYGKILKTKLREQLESDTDDTDVPH</sequence>
<dbReference type="InterPro" id="IPR045851">
    <property type="entry name" value="AMP-bd_C_sf"/>
</dbReference>
<feature type="domain" description="AMP-dependent synthetase/ligase" evidence="3">
    <location>
        <begin position="8"/>
        <end position="371"/>
    </location>
</feature>
<keyword evidence="2 5" id="KW-0436">Ligase</keyword>
<evidence type="ECO:0000256" key="2">
    <source>
        <dbReference type="ARBA" id="ARBA00022598"/>
    </source>
</evidence>
<dbReference type="PROSITE" id="PS00455">
    <property type="entry name" value="AMP_BINDING"/>
    <property type="match status" value="1"/>
</dbReference>
<dbReference type="AlphaFoldDB" id="A0A160TWC6"/>
<dbReference type="InterPro" id="IPR020845">
    <property type="entry name" value="AMP-binding_CS"/>
</dbReference>
<dbReference type="EMBL" id="CZRL01000120">
    <property type="protein sequence ID" value="CUS55128.1"/>
    <property type="molecule type" value="Genomic_DNA"/>
</dbReference>
<dbReference type="SUPFAM" id="SSF56801">
    <property type="entry name" value="Acetyl-CoA synthetase-like"/>
    <property type="match status" value="1"/>
</dbReference>
<evidence type="ECO:0000259" key="3">
    <source>
        <dbReference type="Pfam" id="PF00501"/>
    </source>
</evidence>
<dbReference type="EC" id="6.2.1.16" evidence="5"/>
<evidence type="ECO:0000256" key="1">
    <source>
        <dbReference type="ARBA" id="ARBA00006432"/>
    </source>
</evidence>
<dbReference type="FunFam" id="3.30.300.30:FF:000008">
    <property type="entry name" value="2,3-dihydroxybenzoate-AMP ligase"/>
    <property type="match status" value="1"/>
</dbReference>
<name>A0A160TWC6_9ZZZZ</name>
<accession>A0A160TWC6</accession>
<dbReference type="PANTHER" id="PTHR43201:SF5">
    <property type="entry name" value="MEDIUM-CHAIN ACYL-COA LIGASE ACSF2, MITOCHONDRIAL"/>
    <property type="match status" value="1"/>
</dbReference>
<dbReference type="GO" id="GO:0031956">
    <property type="term" value="F:medium-chain fatty acid-CoA ligase activity"/>
    <property type="evidence" value="ECO:0007669"/>
    <property type="project" value="TreeGrafter"/>
</dbReference>
<organism evidence="5">
    <name type="scientific">hydrothermal vent metagenome</name>
    <dbReference type="NCBI Taxonomy" id="652676"/>
    <lineage>
        <taxon>unclassified sequences</taxon>
        <taxon>metagenomes</taxon>
        <taxon>ecological metagenomes</taxon>
    </lineage>
</organism>
<protein>
    <submittedName>
        <fullName evidence="5">Acetoacetyl-CoA synthetase / Long-chain-fatty-acid--CoA ligase</fullName>
        <ecNumber evidence="5">6.2.1.16</ecNumber>
        <ecNumber evidence="5">6.2.1.3</ecNumber>
    </submittedName>
</protein>
<dbReference type="Pfam" id="PF00501">
    <property type="entry name" value="AMP-binding"/>
    <property type="match status" value="1"/>
</dbReference>
<dbReference type="Gene3D" id="3.30.300.30">
    <property type="match status" value="1"/>
</dbReference>
<evidence type="ECO:0000313" key="5">
    <source>
        <dbReference type="EMBL" id="CUS55128.1"/>
    </source>
</evidence>
<feature type="domain" description="AMP-binding enzyme C-terminal" evidence="4">
    <location>
        <begin position="421"/>
        <end position="496"/>
    </location>
</feature>
<reference evidence="5" key="1">
    <citation type="submission" date="2015-10" db="EMBL/GenBank/DDBJ databases">
        <authorList>
            <person name="Gilbert D.G."/>
        </authorList>
    </citation>
    <scope>NUCLEOTIDE SEQUENCE</scope>
</reference>
<proteinExistence type="inferred from homology"/>
<dbReference type="InterPro" id="IPR000873">
    <property type="entry name" value="AMP-dep_synth/lig_dom"/>
</dbReference>